<protein>
    <recommendedName>
        <fullName evidence="3">Mos1 transposase HTH domain-containing protein</fullName>
    </recommendedName>
</protein>
<comment type="caution">
    <text evidence="1">The sequence shown here is derived from an EMBL/GenBank/DDBJ whole genome shotgun (WGS) entry which is preliminary data.</text>
</comment>
<dbReference type="EMBL" id="PZQS01000002">
    <property type="protein sequence ID" value="PVD36263.1"/>
    <property type="molecule type" value="Genomic_DNA"/>
</dbReference>
<evidence type="ECO:0008006" key="3">
    <source>
        <dbReference type="Google" id="ProtNLM"/>
    </source>
</evidence>
<dbReference type="AlphaFoldDB" id="A0A2T7PS56"/>
<dbReference type="Gene3D" id="3.30.420.10">
    <property type="entry name" value="Ribonuclease H-like superfamily/Ribonuclease H"/>
    <property type="match status" value="1"/>
</dbReference>
<name>A0A2T7PS56_POMCA</name>
<dbReference type="InterPro" id="IPR036397">
    <property type="entry name" value="RNaseH_sf"/>
</dbReference>
<evidence type="ECO:0000313" key="2">
    <source>
        <dbReference type="Proteomes" id="UP000245119"/>
    </source>
</evidence>
<dbReference type="STRING" id="400727.A0A2T7PS56"/>
<dbReference type="Proteomes" id="UP000245119">
    <property type="component" value="Linkage Group LG2"/>
</dbReference>
<dbReference type="GO" id="GO:0003676">
    <property type="term" value="F:nucleic acid binding"/>
    <property type="evidence" value="ECO:0007669"/>
    <property type="project" value="InterPro"/>
</dbReference>
<organism evidence="1 2">
    <name type="scientific">Pomacea canaliculata</name>
    <name type="common">Golden apple snail</name>
    <dbReference type="NCBI Taxonomy" id="400727"/>
    <lineage>
        <taxon>Eukaryota</taxon>
        <taxon>Metazoa</taxon>
        <taxon>Spiralia</taxon>
        <taxon>Lophotrochozoa</taxon>
        <taxon>Mollusca</taxon>
        <taxon>Gastropoda</taxon>
        <taxon>Caenogastropoda</taxon>
        <taxon>Architaenioglossa</taxon>
        <taxon>Ampullarioidea</taxon>
        <taxon>Ampullariidae</taxon>
        <taxon>Pomacea</taxon>
    </lineage>
</organism>
<accession>A0A2T7PS56</accession>
<dbReference type="OrthoDB" id="10017160at2759"/>
<gene>
    <name evidence="1" type="ORF">C0Q70_03241</name>
</gene>
<sequence>MRGTQRRGLLHHHKAPAHNALSIMQFQAEKNIAGLEQPPYQPVLTSCEFYLFPKFKGIFKGTCFEGAEAIKKAARELRGIPEEPFQQCIEAWQRRMEKGIRLKGSYFEGKTM</sequence>
<evidence type="ECO:0000313" key="1">
    <source>
        <dbReference type="EMBL" id="PVD36263.1"/>
    </source>
</evidence>
<proteinExistence type="predicted"/>
<reference evidence="1 2" key="1">
    <citation type="submission" date="2018-04" db="EMBL/GenBank/DDBJ databases">
        <title>The genome of golden apple snail Pomacea canaliculata provides insight into stress tolerance and invasive adaptation.</title>
        <authorList>
            <person name="Liu C."/>
            <person name="Liu B."/>
            <person name="Ren Y."/>
            <person name="Zhang Y."/>
            <person name="Wang H."/>
            <person name="Li S."/>
            <person name="Jiang F."/>
            <person name="Yin L."/>
            <person name="Zhang G."/>
            <person name="Qian W."/>
            <person name="Fan W."/>
        </authorList>
    </citation>
    <scope>NUCLEOTIDE SEQUENCE [LARGE SCALE GENOMIC DNA]</scope>
    <source>
        <strain evidence="1">SZHN2017</strain>
        <tissue evidence="1">Muscle</tissue>
    </source>
</reference>
<keyword evidence="2" id="KW-1185">Reference proteome</keyword>